<dbReference type="RefSeq" id="WP_200354878.1">
    <property type="nucleotide sequence ID" value="NZ_JAENIL010000011.1"/>
</dbReference>
<organism evidence="4 5">
    <name type="scientific">Pelagicoccus mobilis</name>
    <dbReference type="NCBI Taxonomy" id="415221"/>
    <lineage>
        <taxon>Bacteria</taxon>
        <taxon>Pseudomonadati</taxon>
        <taxon>Verrucomicrobiota</taxon>
        <taxon>Opitutia</taxon>
        <taxon>Puniceicoccales</taxon>
        <taxon>Pelagicoccaceae</taxon>
        <taxon>Pelagicoccus</taxon>
    </lineage>
</organism>
<dbReference type="GO" id="GO:0051287">
    <property type="term" value="F:NAD binding"/>
    <property type="evidence" value="ECO:0007669"/>
    <property type="project" value="InterPro"/>
</dbReference>
<comment type="caution">
    <text evidence="4">The sequence shown here is derived from an EMBL/GenBank/DDBJ whole genome shotgun (WGS) entry which is preliminary data.</text>
</comment>
<keyword evidence="5" id="KW-1185">Reference proteome</keyword>
<dbReference type="SUPFAM" id="SSF51735">
    <property type="entry name" value="NAD(P)-binding Rossmann-fold domains"/>
    <property type="match status" value="1"/>
</dbReference>
<proteinExistence type="predicted"/>
<evidence type="ECO:0000256" key="1">
    <source>
        <dbReference type="ARBA" id="ARBA00023002"/>
    </source>
</evidence>
<dbReference type="InterPro" id="IPR006140">
    <property type="entry name" value="D-isomer_DH_NAD-bd"/>
</dbReference>
<name>A0A934RXK3_9BACT</name>
<dbReference type="PANTHER" id="PTHR10996">
    <property type="entry name" value="2-HYDROXYACID DEHYDROGENASE-RELATED"/>
    <property type="match status" value="1"/>
</dbReference>
<dbReference type="Pfam" id="PF02826">
    <property type="entry name" value="2-Hacid_dh_C"/>
    <property type="match status" value="1"/>
</dbReference>
<reference evidence="4" key="1">
    <citation type="submission" date="2021-01" db="EMBL/GenBank/DDBJ databases">
        <title>Modified the classification status of verrucomicrobia.</title>
        <authorList>
            <person name="Feng X."/>
        </authorList>
    </citation>
    <scope>NUCLEOTIDE SEQUENCE</scope>
    <source>
        <strain evidence="4">KCTC 13126</strain>
    </source>
</reference>
<evidence type="ECO:0000259" key="3">
    <source>
        <dbReference type="Pfam" id="PF02826"/>
    </source>
</evidence>
<dbReference type="Proteomes" id="UP000617628">
    <property type="component" value="Unassembled WGS sequence"/>
</dbReference>
<gene>
    <name evidence="4" type="ORF">JIN87_07265</name>
</gene>
<dbReference type="AlphaFoldDB" id="A0A934RXK3"/>
<evidence type="ECO:0000313" key="5">
    <source>
        <dbReference type="Proteomes" id="UP000617628"/>
    </source>
</evidence>
<dbReference type="GO" id="GO:0016618">
    <property type="term" value="F:hydroxypyruvate reductase [NAD(P)H] activity"/>
    <property type="evidence" value="ECO:0007669"/>
    <property type="project" value="TreeGrafter"/>
</dbReference>
<evidence type="ECO:0000313" key="4">
    <source>
        <dbReference type="EMBL" id="MBK1876661.1"/>
    </source>
</evidence>
<keyword evidence="1" id="KW-0560">Oxidoreductase</keyword>
<dbReference type="InterPro" id="IPR036291">
    <property type="entry name" value="NAD(P)-bd_dom_sf"/>
</dbReference>
<feature type="domain" description="D-isomer specific 2-hydroxyacid dehydrogenase NAD-binding" evidence="3">
    <location>
        <begin position="114"/>
        <end position="288"/>
    </location>
</feature>
<evidence type="ECO:0000256" key="2">
    <source>
        <dbReference type="ARBA" id="ARBA00023027"/>
    </source>
</evidence>
<dbReference type="PANTHER" id="PTHR10996:SF178">
    <property type="entry name" value="2-HYDROXYACID DEHYDROGENASE YGL185C-RELATED"/>
    <property type="match status" value="1"/>
</dbReference>
<keyword evidence="2" id="KW-0520">NAD</keyword>
<dbReference type="Gene3D" id="3.40.50.720">
    <property type="entry name" value="NAD(P)-binding Rossmann-like Domain"/>
    <property type="match status" value="2"/>
</dbReference>
<dbReference type="InterPro" id="IPR050223">
    <property type="entry name" value="D-isomer_2-hydroxyacid_DH"/>
</dbReference>
<dbReference type="EMBL" id="JAENIL010000011">
    <property type="protein sequence ID" value="MBK1876661.1"/>
    <property type="molecule type" value="Genomic_DNA"/>
</dbReference>
<dbReference type="GO" id="GO:0030267">
    <property type="term" value="F:glyoxylate reductase (NADPH) activity"/>
    <property type="evidence" value="ECO:0007669"/>
    <property type="project" value="TreeGrafter"/>
</dbReference>
<protein>
    <recommendedName>
        <fullName evidence="3">D-isomer specific 2-hydroxyacid dehydrogenase NAD-binding domain-containing protein</fullName>
    </recommendedName>
</protein>
<accession>A0A934RXK3</accession>
<sequence length="328" mass="36618">MSQLEIETFLVEDRLEALKELIAPCRVVDAESCTEESWVELLKETNPRILVAGWKTKPLPANTRTEIAPALDYVCYMPGSVRKLVPRELIEQGLLVTNWSSSISRTVAECALLLSLACMRRVAYWSHQMHDQGGWKNGTTVTQSLFDRRIGIHGFGAVAKALLPLLRPFTDKISTYTEGVPEEVFEAYGVRQEKDLEKLFSENDVVIEAEALTPEREKIVGEKLLGLIPKGGSFVNVARGALVDEEALLAIAERGDIQVGLDVYTIEPLPEDHAFRGCRNIVLLPHLGGPSTDRRRDAADHSLENLRLFQNNQPVTEPITLDVYDRST</sequence>
<dbReference type="GO" id="GO:0005829">
    <property type="term" value="C:cytosol"/>
    <property type="evidence" value="ECO:0007669"/>
    <property type="project" value="TreeGrafter"/>
</dbReference>